<feature type="transmembrane region" description="Helical" evidence="6">
    <location>
        <begin position="102"/>
        <end position="120"/>
    </location>
</feature>
<dbReference type="GO" id="GO:0016020">
    <property type="term" value="C:membrane"/>
    <property type="evidence" value="ECO:0007669"/>
    <property type="project" value="UniProtKB-SubCell"/>
</dbReference>
<evidence type="ECO:0000256" key="4">
    <source>
        <dbReference type="ARBA" id="ARBA00022989"/>
    </source>
</evidence>
<keyword evidence="3 6" id="KW-0812">Transmembrane</keyword>
<evidence type="ECO:0000256" key="5">
    <source>
        <dbReference type="ARBA" id="ARBA00023136"/>
    </source>
</evidence>
<comment type="subcellular location">
    <subcellularLocation>
        <location evidence="1">Membrane</location>
        <topology evidence="1">Multi-pass membrane protein</topology>
    </subcellularLocation>
</comment>
<proteinExistence type="predicted"/>
<dbReference type="InterPro" id="IPR036259">
    <property type="entry name" value="MFS_trans_sf"/>
</dbReference>
<feature type="transmembrane region" description="Helical" evidence="6">
    <location>
        <begin position="68"/>
        <end position="90"/>
    </location>
</feature>
<dbReference type="PANTHER" id="PTHR23504">
    <property type="entry name" value="MAJOR FACILITATOR SUPERFAMILY DOMAIN-CONTAINING PROTEIN 10"/>
    <property type="match status" value="1"/>
</dbReference>
<comment type="caution">
    <text evidence="8">The sequence shown here is derived from an EMBL/GenBank/DDBJ whole genome shotgun (WGS) entry which is preliminary data.</text>
</comment>
<feature type="transmembrane region" description="Helical" evidence="6">
    <location>
        <begin position="350"/>
        <end position="369"/>
    </location>
</feature>
<feature type="transmembrane region" description="Helical" evidence="6">
    <location>
        <begin position="415"/>
        <end position="437"/>
    </location>
</feature>
<feature type="transmembrane region" description="Helical" evidence="6">
    <location>
        <begin position="158"/>
        <end position="181"/>
    </location>
</feature>
<keyword evidence="4 6" id="KW-1133">Transmembrane helix</keyword>
<name>A0A8H7F6T7_AGABI</name>
<dbReference type="SUPFAM" id="SSF103473">
    <property type="entry name" value="MFS general substrate transporter"/>
    <property type="match status" value="1"/>
</dbReference>
<keyword evidence="5 6" id="KW-0472">Membrane</keyword>
<dbReference type="GO" id="GO:0022857">
    <property type="term" value="F:transmembrane transporter activity"/>
    <property type="evidence" value="ECO:0007669"/>
    <property type="project" value="InterPro"/>
</dbReference>
<dbReference type="EMBL" id="JABXXO010000004">
    <property type="protein sequence ID" value="KAF7778844.1"/>
    <property type="molecule type" value="Genomic_DNA"/>
</dbReference>
<dbReference type="PROSITE" id="PS50850">
    <property type="entry name" value="MFS"/>
    <property type="match status" value="1"/>
</dbReference>
<reference evidence="8 9" key="1">
    <citation type="journal article" name="Sci. Rep.">
        <title>Telomere-to-telomere assembled and centromere annotated genomes of the two main subspecies of the button mushroom Agaricus bisporus reveal especially polymorphic chromosome ends.</title>
        <authorList>
            <person name="Sonnenberg A.S.M."/>
            <person name="Sedaghat-Telgerd N."/>
            <person name="Lavrijssen B."/>
            <person name="Ohm R.A."/>
            <person name="Hendrickx P.M."/>
            <person name="Scholtmeijer K."/>
            <person name="Baars J.J.P."/>
            <person name="van Peer A."/>
        </authorList>
    </citation>
    <scope>NUCLEOTIDE SEQUENCE [LARGE SCALE GENOMIC DNA]</scope>
    <source>
        <strain evidence="8 9">H119_p4</strain>
    </source>
</reference>
<evidence type="ECO:0000256" key="3">
    <source>
        <dbReference type="ARBA" id="ARBA00022692"/>
    </source>
</evidence>
<dbReference type="PRINTS" id="PR01035">
    <property type="entry name" value="TCRTETA"/>
</dbReference>
<evidence type="ECO:0000259" key="7">
    <source>
        <dbReference type="PROSITE" id="PS50850"/>
    </source>
</evidence>
<feature type="transmembrane region" description="Helical" evidence="6">
    <location>
        <begin position="458"/>
        <end position="480"/>
    </location>
</feature>
<evidence type="ECO:0000313" key="9">
    <source>
        <dbReference type="Proteomes" id="UP000629468"/>
    </source>
</evidence>
<keyword evidence="2" id="KW-0813">Transport</keyword>
<evidence type="ECO:0000313" key="8">
    <source>
        <dbReference type="EMBL" id="KAF7778844.1"/>
    </source>
</evidence>
<dbReference type="Pfam" id="PF07690">
    <property type="entry name" value="MFS_1"/>
    <property type="match status" value="1"/>
</dbReference>
<feature type="transmembrane region" description="Helical" evidence="6">
    <location>
        <begin position="126"/>
        <end position="146"/>
    </location>
</feature>
<feature type="transmembrane region" description="Helical" evidence="6">
    <location>
        <begin position="381"/>
        <end position="403"/>
    </location>
</feature>
<dbReference type="Gene3D" id="1.20.1250.20">
    <property type="entry name" value="MFS general substrate transporter like domains"/>
    <property type="match status" value="1"/>
</dbReference>
<dbReference type="Proteomes" id="UP000629468">
    <property type="component" value="Unassembled WGS sequence"/>
</dbReference>
<accession>A0A8H7F6T7</accession>
<organism evidence="8 9">
    <name type="scientific">Agaricus bisporus var. burnettii</name>
    <dbReference type="NCBI Taxonomy" id="192524"/>
    <lineage>
        <taxon>Eukaryota</taxon>
        <taxon>Fungi</taxon>
        <taxon>Dikarya</taxon>
        <taxon>Basidiomycota</taxon>
        <taxon>Agaricomycotina</taxon>
        <taxon>Agaricomycetes</taxon>
        <taxon>Agaricomycetidae</taxon>
        <taxon>Agaricales</taxon>
        <taxon>Agaricineae</taxon>
        <taxon>Agaricaceae</taxon>
        <taxon>Agaricus</taxon>
    </lineage>
</organism>
<sequence>MDISEETALLPAVDAQQDAPNDTTPLPKLQLAVLCATRLMDPLTFTQIYPYINQLLSSLNIVSDGSQIGFYSGLVESSFAFFQLLVMYQWARTSDVIGRRPVIIIGTAGLAISTVFFGLTSSLSQILIARCLAGLFSGTTAVLHSALGEITDQSNQVLAFPVFGLFWPLGNVIGPIIGGALVDPVEHFPQLFGSSAFLRQYPHFLPCLFSGLMALSAALFAHLYLCETLPQPTSHVYGKYEVGIEQESPRAPSPTCTLVITASSVNTLEPRTRITLDTHNNSVRVFAGAGSSTDSEDLTTRQLFAIPIIGVLCLSGFVLCFVGTAFEAIFVLLCYTSVESGGLSFGAPQIGYALAIAGISSIIIQLAIFPSLLRRFSHARLYSCFMLLWPLTFAMFPLLHFTISTLGGRSSHALALVWTEIALLMALSRFAWLSYSVSLVLCKEHAPGPRSLAKTNALVLFSMSIARAGAPAFVSSIFAWSTEHHIAGGYLWVIIMVLICLLGCFLSKDTVRICKAS</sequence>
<feature type="domain" description="Major facilitator superfamily (MFS) profile" evidence="7">
    <location>
        <begin position="30"/>
        <end position="511"/>
    </location>
</feature>
<dbReference type="InterPro" id="IPR001958">
    <property type="entry name" value="Tet-R_TetA/multi-R_MdtG-like"/>
</dbReference>
<feature type="transmembrane region" description="Helical" evidence="6">
    <location>
        <begin position="201"/>
        <end position="225"/>
    </location>
</feature>
<dbReference type="AlphaFoldDB" id="A0A8H7F6T7"/>
<evidence type="ECO:0000256" key="1">
    <source>
        <dbReference type="ARBA" id="ARBA00004141"/>
    </source>
</evidence>
<gene>
    <name evidence="8" type="ORF">Agabi119p4_3189</name>
</gene>
<evidence type="ECO:0000256" key="6">
    <source>
        <dbReference type="SAM" id="Phobius"/>
    </source>
</evidence>
<dbReference type="InterPro" id="IPR020846">
    <property type="entry name" value="MFS_dom"/>
</dbReference>
<evidence type="ECO:0000256" key="2">
    <source>
        <dbReference type="ARBA" id="ARBA00022448"/>
    </source>
</evidence>
<feature type="transmembrane region" description="Helical" evidence="6">
    <location>
        <begin position="486"/>
        <end position="506"/>
    </location>
</feature>
<dbReference type="InterPro" id="IPR011701">
    <property type="entry name" value="MFS"/>
</dbReference>
<protein>
    <recommendedName>
        <fullName evidence="7">Major facilitator superfamily (MFS) profile domain-containing protein</fullName>
    </recommendedName>
</protein>
<feature type="transmembrane region" description="Helical" evidence="6">
    <location>
        <begin position="308"/>
        <end position="338"/>
    </location>
</feature>
<dbReference type="PANTHER" id="PTHR23504:SF15">
    <property type="entry name" value="MAJOR FACILITATOR SUPERFAMILY (MFS) PROFILE DOMAIN-CONTAINING PROTEIN"/>
    <property type="match status" value="1"/>
</dbReference>